<sequence>EGAAESAKYWRVPPSVVLLRNDERVSPSVRLFSPYPVERIICPPPGCVSVFAESLRSGLKFPLPRIITEYLRDWGLALCQIAPNTWKRVIGLLVLFAEKGWDLPSVKEMRSMFTFRKGANRQVVDPLLCFFIFGKPQPRVMVGELITEVPNTLHGFQEEWLWVGGEWECSDFLNDPLVDEKTIPMSLKPAYRKFFFSLYFRLAKAKYEEGLEAGKISEKRSDDEYEIKDKDLELNACVTLPWVIDRMDGSVYTIDELRIFLLEKLEKHGLDFEIKSAHMPADEHEKEFAEKLLMHNEAQATEAEIPPLSEERRAAIHCAFVNMVLELEKEKKLELADICVDVVAKAFIEQELENISPEELINAITAFALHKVAKEDAKAMGWVVGYVAPEENEVITYQDDVVLITKEGVLSAVKRKENEVFEHI</sequence>
<reference evidence="1" key="1">
    <citation type="submission" date="2019-12" db="EMBL/GenBank/DDBJ databases">
        <authorList>
            <person name="Scholes J."/>
        </authorList>
    </citation>
    <scope>NUCLEOTIDE SEQUENCE</scope>
</reference>
<keyword evidence="2" id="KW-1185">Reference proteome</keyword>
<evidence type="ECO:0000313" key="1">
    <source>
        <dbReference type="EMBL" id="CAA0825700.1"/>
    </source>
</evidence>
<proteinExistence type="predicted"/>
<dbReference type="AlphaFoldDB" id="A0A9N7N951"/>
<comment type="caution">
    <text evidence="1">The sequence shown here is derived from an EMBL/GenBank/DDBJ whole genome shotgun (WGS) entry which is preliminary data.</text>
</comment>
<feature type="non-terminal residue" evidence="1">
    <location>
        <position position="1"/>
    </location>
</feature>
<organism evidence="1 2">
    <name type="scientific">Striga hermonthica</name>
    <name type="common">Purple witchweed</name>
    <name type="synonym">Buchnera hermonthica</name>
    <dbReference type="NCBI Taxonomy" id="68872"/>
    <lineage>
        <taxon>Eukaryota</taxon>
        <taxon>Viridiplantae</taxon>
        <taxon>Streptophyta</taxon>
        <taxon>Embryophyta</taxon>
        <taxon>Tracheophyta</taxon>
        <taxon>Spermatophyta</taxon>
        <taxon>Magnoliopsida</taxon>
        <taxon>eudicotyledons</taxon>
        <taxon>Gunneridae</taxon>
        <taxon>Pentapetalae</taxon>
        <taxon>asterids</taxon>
        <taxon>lamiids</taxon>
        <taxon>Lamiales</taxon>
        <taxon>Orobanchaceae</taxon>
        <taxon>Buchnereae</taxon>
        <taxon>Striga</taxon>
    </lineage>
</organism>
<dbReference type="Proteomes" id="UP001153555">
    <property type="component" value="Unassembled WGS sequence"/>
</dbReference>
<name>A0A9N7N951_STRHE</name>
<evidence type="ECO:0000313" key="2">
    <source>
        <dbReference type="Proteomes" id="UP001153555"/>
    </source>
</evidence>
<accession>A0A9N7N951</accession>
<gene>
    <name evidence="1" type="ORF">SHERM_22441</name>
</gene>
<dbReference type="EMBL" id="CACSLK010026087">
    <property type="protein sequence ID" value="CAA0825700.1"/>
    <property type="molecule type" value="Genomic_DNA"/>
</dbReference>
<feature type="non-terminal residue" evidence="1">
    <location>
        <position position="424"/>
    </location>
</feature>
<protein>
    <submittedName>
        <fullName evidence="1">Uncharacterized protein</fullName>
    </submittedName>
</protein>